<evidence type="ECO:0000256" key="2">
    <source>
        <dbReference type="ARBA" id="ARBA00023015"/>
    </source>
</evidence>
<feature type="non-terminal residue" evidence="8">
    <location>
        <position position="385"/>
    </location>
</feature>
<evidence type="ECO:0000313" key="9">
    <source>
        <dbReference type="Proteomes" id="UP001149813"/>
    </source>
</evidence>
<evidence type="ECO:0000256" key="4">
    <source>
        <dbReference type="ARBA" id="ARBA00023163"/>
    </source>
</evidence>
<evidence type="ECO:0000256" key="6">
    <source>
        <dbReference type="SAM" id="MobiDB-lite"/>
    </source>
</evidence>
<keyword evidence="3" id="KW-0238">DNA-binding</keyword>
<dbReference type="PANTHER" id="PTHR10245:SF15">
    <property type="entry name" value="ENDOTHELIAL DIFFERENTIATION-RELATED FACTOR 1"/>
    <property type="match status" value="1"/>
</dbReference>
<dbReference type="InterPro" id="IPR013729">
    <property type="entry name" value="MBF1_N"/>
</dbReference>
<proteinExistence type="inferred from homology"/>
<comment type="caution">
    <text evidence="8">The sequence shown here is derived from an EMBL/GenBank/DDBJ whole genome shotgun (WGS) entry which is preliminary data.</text>
</comment>
<accession>A0A9W7XWJ2</accession>
<dbReference type="GO" id="GO:0005634">
    <property type="term" value="C:nucleus"/>
    <property type="evidence" value="ECO:0007669"/>
    <property type="project" value="TreeGrafter"/>
</dbReference>
<comment type="function">
    <text evidence="5">Transcriptional coactivator that stimulates GCN4-dependent transcriptional activity by bridging the DNA-binding region of GCN4 and TBP (SPT15), thereby recruiting TBP to GCN4-bound promoters. Involved in induction of the ribosome quality control (RQC) pathway; a pathway that degrades nascent peptide chains during problematic translation. Required to prevent stalled ribosomes from frameshifting.</text>
</comment>
<dbReference type="Pfam" id="PF01381">
    <property type="entry name" value="HTH_3"/>
    <property type="match status" value="1"/>
</dbReference>
<evidence type="ECO:0000256" key="3">
    <source>
        <dbReference type="ARBA" id="ARBA00023125"/>
    </source>
</evidence>
<dbReference type="InterPro" id="IPR001387">
    <property type="entry name" value="Cro/C1-type_HTH"/>
</dbReference>
<dbReference type="GO" id="GO:0003677">
    <property type="term" value="F:DNA binding"/>
    <property type="evidence" value="ECO:0007669"/>
    <property type="project" value="UniProtKB-KW"/>
</dbReference>
<name>A0A9W7XWJ2_9FUNG</name>
<dbReference type="Pfam" id="PF08523">
    <property type="entry name" value="MBF1"/>
    <property type="match status" value="1"/>
</dbReference>
<dbReference type="PANTHER" id="PTHR10245">
    <property type="entry name" value="ENDOTHELIAL DIFFERENTIATION-RELATED FACTOR 1 MULTIPROTEIN BRIDGING FACTOR 1"/>
    <property type="match status" value="1"/>
</dbReference>
<dbReference type="SMART" id="SM00530">
    <property type="entry name" value="HTH_XRE"/>
    <property type="match status" value="1"/>
</dbReference>
<dbReference type="Proteomes" id="UP001149813">
    <property type="component" value="Unassembled WGS sequence"/>
</dbReference>
<organism evidence="8 9">
    <name type="scientific">Coemansia erecta</name>
    <dbReference type="NCBI Taxonomy" id="147472"/>
    <lineage>
        <taxon>Eukaryota</taxon>
        <taxon>Fungi</taxon>
        <taxon>Fungi incertae sedis</taxon>
        <taxon>Zoopagomycota</taxon>
        <taxon>Kickxellomycotina</taxon>
        <taxon>Kickxellomycetes</taxon>
        <taxon>Kickxellales</taxon>
        <taxon>Kickxellaceae</taxon>
        <taxon>Coemansia</taxon>
    </lineage>
</organism>
<keyword evidence="2" id="KW-0805">Transcription regulation</keyword>
<protein>
    <submittedName>
        <fullName evidence="8">Multiprotein-bridging factor 1</fullName>
    </submittedName>
</protein>
<evidence type="ECO:0000256" key="5">
    <source>
        <dbReference type="ARBA" id="ARBA00035107"/>
    </source>
</evidence>
<dbReference type="InterPro" id="IPR010982">
    <property type="entry name" value="Lambda_DNA-bd_dom_sf"/>
</dbReference>
<keyword evidence="4" id="KW-0804">Transcription</keyword>
<sequence length="385" mass="40519">GSGSGSGSDAEPVSIDGLGALSLGTRHAVRDAMDVDTAPLLPAASVDESPRQFRPARFVHGGATGLETKMQSFSISDDDDGGDGDDHRQHDRHCGRQLAWLRALAATVALAAVAAPRRFPPALLWAQRALSVVSLALGVPLGGRAESAAAASSSSSFSSSGKPRRGPSGRLPRGVRWLGAAAVVAWLVEAPAVLTLLAGEAWPGHHAPRWLRWPLARAQLAPGSLVPPQGGHSLLVYLDCAAELAALAYSARQTAVRTNSQLNAAARSGSIVSTQTSGKVANKAHHVDTDHRRIAHLDRSDDVGPPPTVTLSVSKAIQKGRQDKSLSQKELAQKINEKDTVIRDYEAGKAVPSQQVLSRLERVLEVKLRGTNIGDPLPPRGTKKK</sequence>
<dbReference type="PROSITE" id="PS50943">
    <property type="entry name" value="HTH_CROC1"/>
    <property type="match status" value="1"/>
</dbReference>
<dbReference type="EMBL" id="JANBOJ010000316">
    <property type="protein sequence ID" value="KAJ1719958.1"/>
    <property type="molecule type" value="Genomic_DNA"/>
</dbReference>
<feature type="domain" description="HTH cro/C1-type" evidence="7">
    <location>
        <begin position="317"/>
        <end position="371"/>
    </location>
</feature>
<evidence type="ECO:0000259" key="7">
    <source>
        <dbReference type="PROSITE" id="PS50943"/>
    </source>
</evidence>
<reference evidence="8" key="1">
    <citation type="submission" date="2022-07" db="EMBL/GenBank/DDBJ databases">
        <title>Phylogenomic reconstructions and comparative analyses of Kickxellomycotina fungi.</title>
        <authorList>
            <person name="Reynolds N.K."/>
            <person name="Stajich J.E."/>
            <person name="Barry K."/>
            <person name="Grigoriev I.V."/>
            <person name="Crous P."/>
            <person name="Smith M.E."/>
        </authorList>
    </citation>
    <scope>NUCLEOTIDE SEQUENCE</scope>
    <source>
        <strain evidence="8">NBRC 32514</strain>
    </source>
</reference>
<keyword evidence="9" id="KW-1185">Reference proteome</keyword>
<evidence type="ECO:0000313" key="8">
    <source>
        <dbReference type="EMBL" id="KAJ1719958.1"/>
    </source>
</evidence>
<dbReference type="SUPFAM" id="SSF47413">
    <property type="entry name" value="lambda repressor-like DNA-binding domains"/>
    <property type="match status" value="1"/>
</dbReference>
<dbReference type="AlphaFoldDB" id="A0A9W7XWJ2"/>
<dbReference type="OrthoDB" id="10253401at2759"/>
<evidence type="ECO:0000256" key="1">
    <source>
        <dbReference type="ARBA" id="ARBA00009802"/>
    </source>
</evidence>
<dbReference type="CDD" id="cd00093">
    <property type="entry name" value="HTH_XRE"/>
    <property type="match status" value="1"/>
</dbReference>
<gene>
    <name evidence="8" type="primary">MBF1</name>
    <name evidence="8" type="ORF">LPJ53_005359</name>
</gene>
<comment type="similarity">
    <text evidence="1">Belongs to the MBF1 family.</text>
</comment>
<feature type="region of interest" description="Disordered" evidence="6">
    <location>
        <begin position="69"/>
        <end position="90"/>
    </location>
</feature>
<dbReference type="Gene3D" id="1.10.260.40">
    <property type="entry name" value="lambda repressor-like DNA-binding domains"/>
    <property type="match status" value="1"/>
</dbReference>